<proteinExistence type="predicted"/>
<evidence type="ECO:0000313" key="3">
    <source>
        <dbReference type="Proteomes" id="UP000316471"/>
    </source>
</evidence>
<evidence type="ECO:0000313" key="2">
    <source>
        <dbReference type="EMBL" id="TWI12516.1"/>
    </source>
</evidence>
<dbReference type="AlphaFoldDB" id="A0A562LY26"/>
<evidence type="ECO:0000256" key="1">
    <source>
        <dbReference type="SAM" id="Coils"/>
    </source>
</evidence>
<comment type="caution">
    <text evidence="2">The sequence shown here is derived from an EMBL/GenBank/DDBJ whole genome shotgun (WGS) entry which is preliminary data.</text>
</comment>
<organism evidence="2 3">
    <name type="scientific">Aerolutibacter ruishenii</name>
    <dbReference type="NCBI Taxonomy" id="686800"/>
    <lineage>
        <taxon>Bacteria</taxon>
        <taxon>Pseudomonadati</taxon>
        <taxon>Pseudomonadota</taxon>
        <taxon>Gammaproteobacteria</taxon>
        <taxon>Lysobacterales</taxon>
        <taxon>Lysobacteraceae</taxon>
        <taxon>Aerolutibacter</taxon>
    </lineage>
</organism>
<feature type="coiled-coil region" evidence="1">
    <location>
        <begin position="152"/>
        <end position="237"/>
    </location>
</feature>
<dbReference type="EMBL" id="VLKP01000003">
    <property type="protein sequence ID" value="TWI12516.1"/>
    <property type="molecule type" value="Genomic_DNA"/>
</dbReference>
<dbReference type="Proteomes" id="UP000316471">
    <property type="component" value="Unassembled WGS sequence"/>
</dbReference>
<gene>
    <name evidence="2" type="ORF">IP93_00857</name>
</gene>
<keyword evidence="3" id="KW-1185">Reference proteome</keyword>
<dbReference type="Pfam" id="PF06897">
    <property type="entry name" value="DUF1269"/>
    <property type="match status" value="1"/>
</dbReference>
<dbReference type="RefSeq" id="WP_144812475.1">
    <property type="nucleotide sequence ID" value="NZ_VLKP01000003.1"/>
</dbReference>
<sequence length="266" mass="28183">MNKMIVAVFNGETAAFEGLSALKDLHKDGDISVYATAVLVKDASGKVSTKQAAEQGPIGTALGLLVGSMVGLLAGPVGLAVGASLGSLTGLLADLNRSGIDVQFLEDVSKALDPGKVAVLADVEEGWTEPVDARVGKLGGMVFRRQRSEVVDDQLARESAAFKAEVKQLKEELAQTNAENKAAVQAQIDSARKKAQMIQDQAKAQMDQAKHEADAKIASLEEQLKQVNDRQKAKIEKRITKVKSELESRSAKLQEAARLAGEALAP</sequence>
<accession>A0A562LY26</accession>
<protein>
    <submittedName>
        <fullName evidence="2">Putative membrane protein</fullName>
    </submittedName>
</protein>
<dbReference type="InterPro" id="IPR009200">
    <property type="entry name" value="DUF1269_membrane"/>
</dbReference>
<keyword evidence="1" id="KW-0175">Coiled coil</keyword>
<reference evidence="2 3" key="1">
    <citation type="journal article" date="2015" name="Stand. Genomic Sci.">
        <title>Genomic Encyclopedia of Bacterial and Archaeal Type Strains, Phase III: the genomes of soil and plant-associated and newly described type strains.</title>
        <authorList>
            <person name="Whitman W.B."/>
            <person name="Woyke T."/>
            <person name="Klenk H.P."/>
            <person name="Zhou Y."/>
            <person name="Lilburn T.G."/>
            <person name="Beck B.J."/>
            <person name="De Vos P."/>
            <person name="Vandamme P."/>
            <person name="Eisen J.A."/>
            <person name="Garrity G."/>
            <person name="Hugenholtz P."/>
            <person name="Kyrpides N.C."/>
        </authorList>
    </citation>
    <scope>NUCLEOTIDE SEQUENCE [LARGE SCALE GENOMIC DNA]</scope>
    <source>
        <strain evidence="2 3">CGMCC 1.10136</strain>
    </source>
</reference>
<dbReference type="OrthoDB" id="978939at2"/>
<name>A0A562LY26_9GAMM</name>